<dbReference type="EMBL" id="FUEG01000002">
    <property type="protein sequence ID" value="SJK99617.1"/>
    <property type="molecule type" value="Genomic_DNA"/>
</dbReference>
<proteinExistence type="predicted"/>
<dbReference type="AlphaFoldDB" id="A0A284QT55"/>
<accession>A0A284QT55</accession>
<reference evidence="2" key="1">
    <citation type="journal article" date="2017" name="Nat. Ecol. Evol.">
        <title>Genome expansion and lineage-specific genetic innovations in the forest pathogenic fungi Armillaria.</title>
        <authorList>
            <person name="Sipos G."/>
            <person name="Prasanna A.N."/>
            <person name="Walter M.C."/>
            <person name="O'Connor E."/>
            <person name="Balint B."/>
            <person name="Krizsan K."/>
            <person name="Kiss B."/>
            <person name="Hess J."/>
            <person name="Varga T."/>
            <person name="Slot J."/>
            <person name="Riley R."/>
            <person name="Boka B."/>
            <person name="Rigling D."/>
            <person name="Barry K."/>
            <person name="Lee J."/>
            <person name="Mihaltcheva S."/>
            <person name="LaButti K."/>
            <person name="Lipzen A."/>
            <person name="Waldron R."/>
            <person name="Moloney N.M."/>
            <person name="Sperisen C."/>
            <person name="Kredics L."/>
            <person name="Vagvoelgyi C."/>
            <person name="Patrignani A."/>
            <person name="Fitzpatrick D."/>
            <person name="Nagy I."/>
            <person name="Doyle S."/>
            <person name="Anderson J.B."/>
            <person name="Grigoriev I.V."/>
            <person name="Gueldener U."/>
            <person name="Muensterkoetter M."/>
            <person name="Nagy L.G."/>
        </authorList>
    </citation>
    <scope>NUCLEOTIDE SEQUENCE [LARGE SCALE GENOMIC DNA]</scope>
    <source>
        <strain evidence="2">C18/9</strain>
    </source>
</reference>
<dbReference type="Proteomes" id="UP000219338">
    <property type="component" value="Unassembled WGS sequence"/>
</dbReference>
<name>A0A284QT55_ARMOS</name>
<organism evidence="1 2">
    <name type="scientific">Armillaria ostoyae</name>
    <name type="common">Armillaria root rot fungus</name>
    <dbReference type="NCBI Taxonomy" id="47428"/>
    <lineage>
        <taxon>Eukaryota</taxon>
        <taxon>Fungi</taxon>
        <taxon>Dikarya</taxon>
        <taxon>Basidiomycota</taxon>
        <taxon>Agaricomycotina</taxon>
        <taxon>Agaricomycetes</taxon>
        <taxon>Agaricomycetidae</taxon>
        <taxon>Agaricales</taxon>
        <taxon>Marasmiineae</taxon>
        <taxon>Physalacriaceae</taxon>
        <taxon>Armillaria</taxon>
    </lineage>
</organism>
<keyword evidence="2" id="KW-1185">Reference proteome</keyword>
<gene>
    <name evidence="1" type="ORF">ARMOST_02925</name>
</gene>
<evidence type="ECO:0000313" key="1">
    <source>
        <dbReference type="EMBL" id="SJK99617.1"/>
    </source>
</evidence>
<sequence>MYSRWMRAGPNGVELVQREHGLACVLHMSFHSPSYCDHLSKSHLGPSDFREDTCAWVKRHPCRDESKPFVKSRLHLVLSPCYREQG</sequence>
<evidence type="ECO:0000313" key="2">
    <source>
        <dbReference type="Proteomes" id="UP000219338"/>
    </source>
</evidence>
<protein>
    <submittedName>
        <fullName evidence="1">Uncharacterized protein</fullName>
    </submittedName>
</protein>